<dbReference type="Pfam" id="PF07735">
    <property type="entry name" value="FBA_2"/>
    <property type="match status" value="1"/>
</dbReference>
<feature type="domain" description="Sdz-33 F-box" evidence="1">
    <location>
        <begin position="115"/>
        <end position="158"/>
    </location>
</feature>
<reference evidence="3" key="1">
    <citation type="submission" date="2016-11" db="UniProtKB">
        <authorList>
            <consortium name="WormBaseParasite"/>
        </authorList>
    </citation>
    <scope>IDENTIFICATION</scope>
</reference>
<dbReference type="WBParaSite" id="Csp11.Scaffold579.g4538.t2">
    <property type="protein sequence ID" value="Csp11.Scaffold579.g4538.t2"/>
    <property type="gene ID" value="Csp11.Scaffold579.g4538"/>
</dbReference>
<organism evidence="2 3">
    <name type="scientific">Caenorhabditis tropicalis</name>
    <dbReference type="NCBI Taxonomy" id="1561998"/>
    <lineage>
        <taxon>Eukaryota</taxon>
        <taxon>Metazoa</taxon>
        <taxon>Ecdysozoa</taxon>
        <taxon>Nematoda</taxon>
        <taxon>Chromadorea</taxon>
        <taxon>Rhabditida</taxon>
        <taxon>Rhabditina</taxon>
        <taxon>Rhabditomorpha</taxon>
        <taxon>Rhabditoidea</taxon>
        <taxon>Rhabditidae</taxon>
        <taxon>Peloderinae</taxon>
        <taxon>Caenorhabditis</taxon>
    </lineage>
</organism>
<evidence type="ECO:0000313" key="2">
    <source>
        <dbReference type="Proteomes" id="UP000095282"/>
    </source>
</evidence>
<proteinExistence type="predicted"/>
<dbReference type="Proteomes" id="UP000095282">
    <property type="component" value="Unplaced"/>
</dbReference>
<evidence type="ECO:0000259" key="1">
    <source>
        <dbReference type="Pfam" id="PF07735"/>
    </source>
</evidence>
<dbReference type="InterPro" id="IPR012885">
    <property type="entry name" value="F-box_Sdz-33"/>
</dbReference>
<accession>A0A1I7TCA0</accession>
<dbReference type="PANTHER" id="PTHR21503:SF8">
    <property type="entry name" value="F-BOX ASSOCIATED DOMAIN-CONTAINING PROTEIN-RELATED"/>
    <property type="match status" value="1"/>
</dbReference>
<protein>
    <submittedName>
        <fullName evidence="3">FBA_2 domain-containing protein</fullName>
    </submittedName>
</protein>
<keyword evidence="2" id="KW-1185">Reference proteome</keyword>
<sequence length="240" mass="28184">MSIETKDSEYCMNLYFEDQIEGLKTVTEYFCSLFGLDIYSINISRYTILNGPSDVIEWIIQRQKRLSAFWVEHLDASDTVASLLLDKCRIGSSAYINMKVPHQFEFNFKFEGDGYLEIQRGSWFTLENMLNVNCEKLSLRGTSLTNRDINLFLKHWMSTDLKFTQIKIYPEKPMSENVIFTGIPTVRKNTKVYKETEVFAIYKGFQVKRNDGLKTARIMVNHVDPYNRHGLFWMVIWDTV</sequence>
<evidence type="ECO:0000313" key="3">
    <source>
        <dbReference type="WBParaSite" id="Csp11.Scaffold579.g4538.t2"/>
    </source>
</evidence>
<name>A0A1I7TCA0_9PELO</name>
<dbReference type="AlphaFoldDB" id="A0A1I7TCA0"/>
<dbReference type="PANTHER" id="PTHR21503">
    <property type="entry name" value="F-BOX-CONTAINING HYPOTHETICAL PROTEIN C.ELEGANS"/>
    <property type="match status" value="1"/>
</dbReference>